<gene>
    <name evidence="3" type="ORF">ACFQ5P_12620</name>
</gene>
<dbReference type="Pfam" id="PF01323">
    <property type="entry name" value="DSBA"/>
    <property type="match status" value="1"/>
</dbReference>
<comment type="similarity">
    <text evidence="1">Belongs to the GST superfamily. NadH family.</text>
</comment>
<dbReference type="Gene3D" id="3.40.30.10">
    <property type="entry name" value="Glutaredoxin"/>
    <property type="match status" value="1"/>
</dbReference>
<reference evidence="4" key="1">
    <citation type="journal article" date="2019" name="Int. J. Syst. Evol. Microbiol.">
        <title>The Global Catalogue of Microorganisms (GCM) 10K type strain sequencing project: providing services to taxonomists for standard genome sequencing and annotation.</title>
        <authorList>
            <consortium name="The Broad Institute Genomics Platform"/>
            <consortium name="The Broad Institute Genome Sequencing Center for Infectious Disease"/>
            <person name="Wu L."/>
            <person name="Ma J."/>
        </authorList>
    </citation>
    <scope>NUCLEOTIDE SEQUENCE [LARGE SCALE GENOMIC DNA]</scope>
    <source>
        <strain evidence="4">CCM 8875</strain>
    </source>
</reference>
<dbReference type="EMBL" id="JBHTOQ010000022">
    <property type="protein sequence ID" value="MFD1482140.1"/>
    <property type="molecule type" value="Genomic_DNA"/>
</dbReference>
<protein>
    <recommendedName>
        <fullName evidence="1">2-hydroxychromene-2-carboxylate isomerase</fullName>
        <ecNumber evidence="1">5.99.1.4</ecNumber>
    </recommendedName>
</protein>
<dbReference type="Proteomes" id="UP001597302">
    <property type="component" value="Unassembled WGS sequence"/>
</dbReference>
<dbReference type="SUPFAM" id="SSF52833">
    <property type="entry name" value="Thioredoxin-like"/>
    <property type="match status" value="1"/>
</dbReference>
<dbReference type="PIRSF" id="PIRSF006386">
    <property type="entry name" value="HCCAis_GSTk"/>
    <property type="match status" value="1"/>
</dbReference>
<evidence type="ECO:0000313" key="4">
    <source>
        <dbReference type="Proteomes" id="UP001597302"/>
    </source>
</evidence>
<keyword evidence="1 3" id="KW-0413">Isomerase</keyword>
<evidence type="ECO:0000313" key="3">
    <source>
        <dbReference type="EMBL" id="MFD1482140.1"/>
    </source>
</evidence>
<feature type="domain" description="DSBA-like thioredoxin" evidence="2">
    <location>
        <begin position="4"/>
        <end position="196"/>
    </location>
</feature>
<dbReference type="PANTHER" id="PTHR42943:SF2">
    <property type="entry name" value="GLUTATHIONE S-TRANSFERASE KAPPA 1"/>
    <property type="match status" value="1"/>
</dbReference>
<sequence length="203" mass="22391">MAHIDYYLGTISPWCYLAGDRLEAIAARHGAQITYRPLDLLQLFDRTGGIRPANRHASRMEYRTQELTRWSAHLGLPLTLKPAHWPVNMAPSSYAVIAAQDAGGGDLGGLVQGFLRAVWAEDRDISDDAVIRDILGAHGFDPALADKGLFVGAETYGRNLEQAVAAGAFGAPFYVVRETDQRFWGQDRLEFLDRHLAQRADAA</sequence>
<evidence type="ECO:0000259" key="2">
    <source>
        <dbReference type="Pfam" id="PF01323"/>
    </source>
</evidence>
<comment type="catalytic activity">
    <reaction evidence="1">
        <text>2-hydroxychromene-2-carboxylate = (3E)-4-(2-hydroxyphenyl)-2-oxobut-3-enoate</text>
        <dbReference type="Rhea" id="RHEA:27401"/>
        <dbReference type="ChEBI" id="CHEBI:59350"/>
        <dbReference type="ChEBI" id="CHEBI:59353"/>
        <dbReference type="EC" id="5.99.1.4"/>
    </reaction>
</comment>
<dbReference type="PANTHER" id="PTHR42943">
    <property type="entry name" value="GLUTATHIONE S-TRANSFERASE KAPPA"/>
    <property type="match status" value="1"/>
</dbReference>
<dbReference type="InterPro" id="IPR044087">
    <property type="entry name" value="NahD-like"/>
</dbReference>
<organism evidence="3 4">
    <name type="scientific">Paracoccus nototheniae</name>
    <dbReference type="NCBI Taxonomy" id="2489002"/>
    <lineage>
        <taxon>Bacteria</taxon>
        <taxon>Pseudomonadati</taxon>
        <taxon>Pseudomonadota</taxon>
        <taxon>Alphaproteobacteria</taxon>
        <taxon>Rhodobacterales</taxon>
        <taxon>Paracoccaceae</taxon>
        <taxon>Paracoccus</taxon>
    </lineage>
</organism>
<dbReference type="InterPro" id="IPR036249">
    <property type="entry name" value="Thioredoxin-like_sf"/>
</dbReference>
<dbReference type="EC" id="5.99.1.4" evidence="1"/>
<dbReference type="InterPro" id="IPR051924">
    <property type="entry name" value="GST_Kappa/NadH"/>
</dbReference>
<keyword evidence="4" id="KW-1185">Reference proteome</keyword>
<evidence type="ECO:0000256" key="1">
    <source>
        <dbReference type="PIRNR" id="PIRNR006386"/>
    </source>
</evidence>
<dbReference type="InterPro" id="IPR014440">
    <property type="entry name" value="HCCAis_GSTk"/>
</dbReference>
<dbReference type="CDD" id="cd03022">
    <property type="entry name" value="DsbA_HCCA_Iso"/>
    <property type="match status" value="1"/>
</dbReference>
<comment type="caution">
    <text evidence="3">The sequence shown here is derived from an EMBL/GenBank/DDBJ whole genome shotgun (WGS) entry which is preliminary data.</text>
</comment>
<dbReference type="InterPro" id="IPR001853">
    <property type="entry name" value="DSBA-like_thioredoxin_dom"/>
</dbReference>
<dbReference type="GO" id="GO:0016853">
    <property type="term" value="F:isomerase activity"/>
    <property type="evidence" value="ECO:0007669"/>
    <property type="project" value="UniProtKB-KW"/>
</dbReference>
<proteinExistence type="inferred from homology"/>
<accession>A0ABW4E150</accession>
<dbReference type="RefSeq" id="WP_131573580.1">
    <property type="nucleotide sequence ID" value="NZ_CBCSAJ010000007.1"/>
</dbReference>
<name>A0ABW4E150_9RHOB</name>